<organism evidence="2">
    <name type="scientific">Rhesus cytomegalovirus (strain 68-1)</name>
    <name type="common">RhCMV</name>
    <dbReference type="NCBI Taxonomy" id="47929"/>
    <lineage>
        <taxon>Viruses</taxon>
        <taxon>Duplodnaviria</taxon>
        <taxon>Heunggongvirae</taxon>
        <taxon>Peploviricota</taxon>
        <taxon>Herviviricetes</taxon>
        <taxon>Herpesvirales</taxon>
        <taxon>Orthoherpesviridae</taxon>
        <taxon>Betaherpesvirinae</taxon>
        <taxon>Cytomegalovirus</taxon>
        <taxon>Cytomegalovirus macacinebeta3</taxon>
    </lineage>
</organism>
<protein>
    <submittedName>
        <fullName evidence="2">Uncharacterized protein</fullName>
    </submittedName>
</protein>
<evidence type="ECO:0000256" key="1">
    <source>
        <dbReference type="SAM" id="MobiDB-lite"/>
    </source>
</evidence>
<reference evidence="2" key="1">
    <citation type="submission" date="1998-07" db="EMBL/GenBank/DDBJ databases">
        <title>Simian cytomegaloviruses as models for HCMV persistence and pathogenesis.</title>
        <authorList>
            <person name="Kravitz R.H."/>
            <person name="Barry P.A."/>
        </authorList>
    </citation>
    <scope>NUCLEOTIDE SEQUENCE</scope>
    <source>
        <strain evidence="2">68-1</strain>
    </source>
</reference>
<name>Q9YUG1_RHCM6</name>
<accession>Q9YUG1</accession>
<feature type="non-terminal residue" evidence="2">
    <location>
        <position position="1"/>
    </location>
</feature>
<sequence>RSTGPKPHAGVTAGPPQRPAQTPSPKNRCVSIFGTHLLEQRVLPLFATHFDDTGIVLGLLGIDTDNKLGKQLTNDRHRDPVHVLHRTEDFIESEIDILLHLLFEPIPFHHLLNDIGIASRVAHEIPIHLSQHSSNDIDVVQRRLFDGLE</sequence>
<proteinExistence type="predicted"/>
<feature type="region of interest" description="Disordered" evidence="1">
    <location>
        <begin position="1"/>
        <end position="26"/>
    </location>
</feature>
<feature type="non-terminal residue" evidence="2">
    <location>
        <position position="149"/>
    </location>
</feature>
<evidence type="ECO:0000313" key="2">
    <source>
        <dbReference type="EMBL" id="AAC69573.1"/>
    </source>
</evidence>
<dbReference type="EMBL" id="AF079758">
    <property type="protein sequence ID" value="AAC69573.1"/>
    <property type="molecule type" value="Genomic_DNA"/>
</dbReference>
<organismHost>
    <name type="scientific">Macaca mulatta</name>
    <name type="common">Rhesus macaque</name>
    <dbReference type="NCBI Taxonomy" id="9544"/>
</organismHost>